<feature type="chain" id="PRO_5046118448" evidence="2">
    <location>
        <begin position="24"/>
        <end position="200"/>
    </location>
</feature>
<dbReference type="Proteomes" id="UP001174908">
    <property type="component" value="Unassembled WGS sequence"/>
</dbReference>
<proteinExistence type="predicted"/>
<keyword evidence="1" id="KW-0812">Transmembrane</keyword>
<keyword evidence="2" id="KW-0732">Signal</keyword>
<evidence type="ECO:0000313" key="3">
    <source>
        <dbReference type="EMBL" id="MDM0046112.1"/>
    </source>
</evidence>
<evidence type="ECO:0000256" key="2">
    <source>
        <dbReference type="SAM" id="SignalP"/>
    </source>
</evidence>
<protein>
    <submittedName>
        <fullName evidence="3">HupE/UreJ family protein</fullName>
    </submittedName>
</protein>
<accession>A0ABT7NDT8</accession>
<feature type="transmembrane region" description="Helical" evidence="1">
    <location>
        <begin position="179"/>
        <end position="199"/>
    </location>
</feature>
<comment type="caution">
    <text evidence="3">The sequence shown here is derived from an EMBL/GenBank/DDBJ whole genome shotgun (WGS) entry which is preliminary data.</text>
</comment>
<name>A0ABT7NDT8_9BURK</name>
<gene>
    <name evidence="3" type="ORF">QTH91_16600</name>
</gene>
<feature type="transmembrane region" description="Helical" evidence="1">
    <location>
        <begin position="90"/>
        <end position="108"/>
    </location>
</feature>
<feature type="transmembrane region" description="Helical" evidence="1">
    <location>
        <begin position="64"/>
        <end position="84"/>
    </location>
</feature>
<dbReference type="InterPro" id="IPR007038">
    <property type="entry name" value="HupE_UreJ"/>
</dbReference>
<evidence type="ECO:0000256" key="1">
    <source>
        <dbReference type="SAM" id="Phobius"/>
    </source>
</evidence>
<dbReference type="RefSeq" id="WP_286661200.1">
    <property type="nucleotide sequence ID" value="NZ_JASZYV010000003.1"/>
</dbReference>
<evidence type="ECO:0000313" key="4">
    <source>
        <dbReference type="Proteomes" id="UP001174908"/>
    </source>
</evidence>
<feature type="signal peptide" evidence="2">
    <location>
        <begin position="1"/>
        <end position="23"/>
    </location>
</feature>
<reference evidence="3" key="1">
    <citation type="submission" date="2023-06" db="EMBL/GenBank/DDBJ databases">
        <authorList>
            <person name="Jiang Y."/>
            <person name="Liu Q."/>
        </authorList>
    </citation>
    <scope>NUCLEOTIDE SEQUENCE</scope>
    <source>
        <strain evidence="3">CGMCC 1.12089</strain>
    </source>
</reference>
<keyword evidence="1" id="KW-1133">Transmembrane helix</keyword>
<dbReference type="Pfam" id="PF04955">
    <property type="entry name" value="HupE_UreJ"/>
    <property type="match status" value="1"/>
</dbReference>
<feature type="transmembrane region" description="Helical" evidence="1">
    <location>
        <begin position="143"/>
        <end position="167"/>
    </location>
</feature>
<feature type="transmembrane region" description="Helical" evidence="1">
    <location>
        <begin position="115"/>
        <end position="131"/>
    </location>
</feature>
<sequence>MTKINVRVACALSLLLLARAAQAHTGVHPAGLEGGLLHPLLGPDHLLAMVCVGVVSMQLGGSSVWRVPAAFVLAMIVGGATGMARPGAGFAEAGIAISLVALGSAIVFRQRMPHALVMACVGVFGFCHGYAHGVEIPQAASPWLYTVGFVTSTTLLHVCGVGLGWLGARGRTQAMALRAGGLAVGVMGLAYLGGFAGLAA</sequence>
<keyword evidence="1" id="KW-0472">Membrane</keyword>
<dbReference type="PIRSF" id="PIRSF016919">
    <property type="entry name" value="HupE_UreJ"/>
    <property type="match status" value="1"/>
</dbReference>
<organism evidence="3 4">
    <name type="scientific">Variovorax dokdonensis</name>
    <dbReference type="NCBI Taxonomy" id="344883"/>
    <lineage>
        <taxon>Bacteria</taxon>
        <taxon>Pseudomonadati</taxon>
        <taxon>Pseudomonadota</taxon>
        <taxon>Betaproteobacteria</taxon>
        <taxon>Burkholderiales</taxon>
        <taxon>Comamonadaceae</taxon>
        <taxon>Variovorax</taxon>
    </lineage>
</organism>
<dbReference type="EMBL" id="JASZYV010000003">
    <property type="protein sequence ID" value="MDM0046112.1"/>
    <property type="molecule type" value="Genomic_DNA"/>
</dbReference>
<keyword evidence="4" id="KW-1185">Reference proteome</keyword>